<accession>A0A251RTS7</accession>
<name>A0A251RTS7_HELAN</name>
<evidence type="ECO:0000313" key="2">
    <source>
        <dbReference type="EMBL" id="OTF87650.1"/>
    </source>
</evidence>
<dbReference type="Proteomes" id="UP000215914">
    <property type="component" value="Chromosome 17"/>
</dbReference>
<feature type="compositionally biased region" description="Basic and acidic residues" evidence="1">
    <location>
        <begin position="47"/>
        <end position="64"/>
    </location>
</feature>
<proteinExistence type="predicted"/>
<dbReference type="AlphaFoldDB" id="A0A251RTS7"/>
<dbReference type="EMBL" id="CM007906">
    <property type="protein sequence ID" value="OTF87650.1"/>
    <property type="molecule type" value="Genomic_DNA"/>
</dbReference>
<keyword evidence="3" id="KW-1185">Reference proteome</keyword>
<sequence length="97" mass="11527">MNERIGITLAWTQTRKGTGQEDARKQTRTQTLEARLNFLKVPQADDRVLRGRSKDGTRYTDHYHLSRRTRGQRSSYRTWIVRKDGHLVCIRMLYLVH</sequence>
<dbReference type="InParanoid" id="A0A251RTS7"/>
<protein>
    <submittedName>
        <fullName evidence="2">Uncharacterized protein</fullName>
    </submittedName>
</protein>
<gene>
    <name evidence="2" type="ORF">HannXRQ_Chr17g0564221</name>
</gene>
<organism evidence="2 3">
    <name type="scientific">Helianthus annuus</name>
    <name type="common">Common sunflower</name>
    <dbReference type="NCBI Taxonomy" id="4232"/>
    <lineage>
        <taxon>Eukaryota</taxon>
        <taxon>Viridiplantae</taxon>
        <taxon>Streptophyta</taxon>
        <taxon>Embryophyta</taxon>
        <taxon>Tracheophyta</taxon>
        <taxon>Spermatophyta</taxon>
        <taxon>Magnoliopsida</taxon>
        <taxon>eudicotyledons</taxon>
        <taxon>Gunneridae</taxon>
        <taxon>Pentapetalae</taxon>
        <taxon>asterids</taxon>
        <taxon>campanulids</taxon>
        <taxon>Asterales</taxon>
        <taxon>Asteraceae</taxon>
        <taxon>Asteroideae</taxon>
        <taxon>Heliantheae alliance</taxon>
        <taxon>Heliantheae</taxon>
        <taxon>Helianthus</taxon>
    </lineage>
</organism>
<evidence type="ECO:0000256" key="1">
    <source>
        <dbReference type="SAM" id="MobiDB-lite"/>
    </source>
</evidence>
<evidence type="ECO:0000313" key="3">
    <source>
        <dbReference type="Proteomes" id="UP000215914"/>
    </source>
</evidence>
<reference evidence="3" key="1">
    <citation type="journal article" date="2017" name="Nature">
        <title>The sunflower genome provides insights into oil metabolism, flowering and Asterid evolution.</title>
        <authorList>
            <person name="Badouin H."/>
            <person name="Gouzy J."/>
            <person name="Grassa C.J."/>
            <person name="Murat F."/>
            <person name="Staton S.E."/>
            <person name="Cottret L."/>
            <person name="Lelandais-Briere C."/>
            <person name="Owens G.L."/>
            <person name="Carrere S."/>
            <person name="Mayjonade B."/>
            <person name="Legrand L."/>
            <person name="Gill N."/>
            <person name="Kane N.C."/>
            <person name="Bowers J.E."/>
            <person name="Hubner S."/>
            <person name="Bellec A."/>
            <person name="Berard A."/>
            <person name="Berges H."/>
            <person name="Blanchet N."/>
            <person name="Boniface M.C."/>
            <person name="Brunel D."/>
            <person name="Catrice O."/>
            <person name="Chaidir N."/>
            <person name="Claudel C."/>
            <person name="Donnadieu C."/>
            <person name="Faraut T."/>
            <person name="Fievet G."/>
            <person name="Helmstetter N."/>
            <person name="King M."/>
            <person name="Knapp S.J."/>
            <person name="Lai Z."/>
            <person name="Le Paslier M.C."/>
            <person name="Lippi Y."/>
            <person name="Lorenzon L."/>
            <person name="Mandel J.R."/>
            <person name="Marage G."/>
            <person name="Marchand G."/>
            <person name="Marquand E."/>
            <person name="Bret-Mestries E."/>
            <person name="Morien E."/>
            <person name="Nambeesan S."/>
            <person name="Nguyen T."/>
            <person name="Pegot-Espagnet P."/>
            <person name="Pouilly N."/>
            <person name="Raftis F."/>
            <person name="Sallet E."/>
            <person name="Schiex T."/>
            <person name="Thomas J."/>
            <person name="Vandecasteele C."/>
            <person name="Vares D."/>
            <person name="Vear F."/>
            <person name="Vautrin S."/>
            <person name="Crespi M."/>
            <person name="Mangin B."/>
            <person name="Burke J.M."/>
            <person name="Salse J."/>
            <person name="Munos S."/>
            <person name="Vincourt P."/>
            <person name="Rieseberg L.H."/>
            <person name="Langlade N.B."/>
        </authorList>
    </citation>
    <scope>NUCLEOTIDE SEQUENCE [LARGE SCALE GENOMIC DNA]</scope>
    <source>
        <strain evidence="3">cv. SF193</strain>
    </source>
</reference>
<feature type="region of interest" description="Disordered" evidence="1">
    <location>
        <begin position="47"/>
        <end position="66"/>
    </location>
</feature>